<dbReference type="Gene3D" id="3.40.190.10">
    <property type="entry name" value="Periplasmic binding protein-like II"/>
    <property type="match status" value="2"/>
</dbReference>
<dbReference type="RefSeq" id="WP_184036355.1">
    <property type="nucleotide sequence ID" value="NZ_JACHHY010000005.1"/>
</dbReference>
<dbReference type="Proteomes" id="UP000575898">
    <property type="component" value="Unassembled WGS sequence"/>
</dbReference>
<dbReference type="EMBL" id="JACHHY010000005">
    <property type="protein sequence ID" value="MBB5017894.1"/>
    <property type="molecule type" value="Genomic_DNA"/>
</dbReference>
<name>A0A840MF54_9PROT</name>
<feature type="chain" id="PRO_5032699946" evidence="1">
    <location>
        <begin position="23"/>
        <end position="241"/>
    </location>
</feature>
<sequence>MSRMLITCFVLATLSYSGVASALTLTTEDYPPFNMPTDGGKVGGISTEIVQEALKRAKLDAKIELLPWERSLSMAKSQADVCVYSAVRNAEREKSFKWVGPLVADEITLFAKADSPIKISSLDDAKKYKVGAYNGDAYGDFAEKQGLKMERVVQDVQNLPKLAAGRIDLWVGGAKSGMFKAGREGFKGKIKPVFQLGDPKDSEMWLACNKGMADEVVNKLNDAVKSIVNDGTAERIGKKYQ</sequence>
<evidence type="ECO:0000313" key="3">
    <source>
        <dbReference type="EMBL" id="MBB5017894.1"/>
    </source>
</evidence>
<organism evidence="3 4">
    <name type="scientific">Chitinivorax tropicus</name>
    <dbReference type="NCBI Taxonomy" id="714531"/>
    <lineage>
        <taxon>Bacteria</taxon>
        <taxon>Pseudomonadati</taxon>
        <taxon>Pseudomonadota</taxon>
        <taxon>Betaproteobacteria</taxon>
        <taxon>Chitinivorax</taxon>
    </lineage>
</organism>
<dbReference type="Pfam" id="PF00497">
    <property type="entry name" value="SBP_bac_3"/>
    <property type="match status" value="1"/>
</dbReference>
<comment type="caution">
    <text evidence="3">The sequence shown here is derived from an EMBL/GenBank/DDBJ whole genome shotgun (WGS) entry which is preliminary data.</text>
</comment>
<accession>A0A840MF54</accession>
<feature type="domain" description="Solute-binding protein family 3/N-terminal" evidence="2">
    <location>
        <begin position="22"/>
        <end position="241"/>
    </location>
</feature>
<gene>
    <name evidence="3" type="ORF">HNQ59_001164</name>
</gene>
<proteinExistence type="predicted"/>
<keyword evidence="4" id="KW-1185">Reference proteome</keyword>
<dbReference type="PANTHER" id="PTHR38834">
    <property type="entry name" value="PERIPLASMIC SUBSTRATE BINDING PROTEIN FAMILY 3"/>
    <property type="match status" value="1"/>
</dbReference>
<dbReference type="SUPFAM" id="SSF53850">
    <property type="entry name" value="Periplasmic binding protein-like II"/>
    <property type="match status" value="1"/>
</dbReference>
<feature type="signal peptide" evidence="1">
    <location>
        <begin position="1"/>
        <end position="22"/>
    </location>
</feature>
<evidence type="ECO:0000256" key="1">
    <source>
        <dbReference type="SAM" id="SignalP"/>
    </source>
</evidence>
<dbReference type="InterPro" id="IPR001638">
    <property type="entry name" value="Solute-binding_3/MltF_N"/>
</dbReference>
<evidence type="ECO:0000259" key="2">
    <source>
        <dbReference type="SMART" id="SM00062"/>
    </source>
</evidence>
<dbReference type="SMART" id="SM00062">
    <property type="entry name" value="PBPb"/>
    <property type="match status" value="1"/>
</dbReference>
<evidence type="ECO:0000313" key="4">
    <source>
        <dbReference type="Proteomes" id="UP000575898"/>
    </source>
</evidence>
<reference evidence="3 4" key="1">
    <citation type="submission" date="2020-08" db="EMBL/GenBank/DDBJ databases">
        <title>Genomic Encyclopedia of Type Strains, Phase IV (KMG-IV): sequencing the most valuable type-strain genomes for metagenomic binning, comparative biology and taxonomic classification.</title>
        <authorList>
            <person name="Goeker M."/>
        </authorList>
    </citation>
    <scope>NUCLEOTIDE SEQUENCE [LARGE SCALE GENOMIC DNA]</scope>
    <source>
        <strain evidence="3 4">DSM 27165</strain>
    </source>
</reference>
<protein>
    <submittedName>
        <fullName evidence="3">Polar amino acid transport system substrate-binding protein</fullName>
    </submittedName>
</protein>
<dbReference type="PANTHER" id="PTHR38834:SF3">
    <property type="entry name" value="SOLUTE-BINDING PROTEIN FAMILY 3_N-TERMINAL DOMAIN-CONTAINING PROTEIN"/>
    <property type="match status" value="1"/>
</dbReference>
<keyword evidence="1" id="KW-0732">Signal</keyword>
<dbReference type="AlphaFoldDB" id="A0A840MF54"/>